<sequence length="274" mass="29309">MSLQHEACEFRGTACLRLRHEGATAVVALHGAQVLSWLPADGRERLFLGECANFAPGSAVRGGIPVIFPQFSGRGPLRRHGFARALDWSFDGIEDGAAAFVLEQAPGTAEWPHAFACRLTVAIGAKRLAVALEVENRDTAPFAFTAALHTYLRVNDITQVALEGLQGCDYEDSTGGGNLHRDSGPAVAFIGGIDRIYRAVGAPLALADGGDRLRIEQRGFRDTIVWNPGETLAARIGDLASGEYRKFVCVEAGQVLVPVALRSGERWCGSQVLG</sequence>
<accession>A0A5D4XMC9</accession>
<dbReference type="PIRSF" id="PIRSF016020">
    <property type="entry name" value="PHexose_mutarotase"/>
    <property type="match status" value="1"/>
</dbReference>
<comment type="similarity">
    <text evidence="2 4">Belongs to the glucose-6-phosphate 1-epimerase family.</text>
</comment>
<dbReference type="Pfam" id="PF01263">
    <property type="entry name" value="Aldose_epim"/>
    <property type="match status" value="1"/>
</dbReference>
<gene>
    <name evidence="6" type="ORF">FZO89_05980</name>
</gene>
<dbReference type="InterPro" id="IPR014718">
    <property type="entry name" value="GH-type_carb-bd"/>
</dbReference>
<dbReference type="PANTHER" id="PTHR11122:SF13">
    <property type="entry name" value="GLUCOSE-6-PHOSPHATE 1-EPIMERASE"/>
    <property type="match status" value="1"/>
</dbReference>
<dbReference type="GO" id="GO:0030246">
    <property type="term" value="F:carbohydrate binding"/>
    <property type="evidence" value="ECO:0007669"/>
    <property type="project" value="UniProtKB-UniRule"/>
</dbReference>
<dbReference type="GO" id="GO:0005737">
    <property type="term" value="C:cytoplasm"/>
    <property type="evidence" value="ECO:0007669"/>
    <property type="project" value="TreeGrafter"/>
</dbReference>
<evidence type="ECO:0000256" key="1">
    <source>
        <dbReference type="ARBA" id="ARBA00001096"/>
    </source>
</evidence>
<feature type="active site" evidence="5">
    <location>
        <position position="149"/>
    </location>
</feature>
<dbReference type="GO" id="GO:0047938">
    <property type="term" value="F:glucose-6-phosphate 1-epimerase activity"/>
    <property type="evidence" value="ECO:0007669"/>
    <property type="project" value="UniProtKB-UniRule"/>
</dbReference>
<dbReference type="Proteomes" id="UP000324973">
    <property type="component" value="Unassembled WGS sequence"/>
</dbReference>
<evidence type="ECO:0000256" key="2">
    <source>
        <dbReference type="ARBA" id="ARBA00005866"/>
    </source>
</evidence>
<keyword evidence="3 4" id="KW-0413">Isomerase</keyword>
<dbReference type="OrthoDB" id="9772911at2"/>
<name>A0A5D4XMC9_9GAMM</name>
<dbReference type="SUPFAM" id="SSF74650">
    <property type="entry name" value="Galactose mutarotase-like"/>
    <property type="match status" value="1"/>
</dbReference>
<dbReference type="Gene3D" id="2.70.98.10">
    <property type="match status" value="1"/>
</dbReference>
<proteinExistence type="inferred from homology"/>
<organism evidence="6 7">
    <name type="scientific">Luteimonas viscosa</name>
    <dbReference type="NCBI Taxonomy" id="1132694"/>
    <lineage>
        <taxon>Bacteria</taxon>
        <taxon>Pseudomonadati</taxon>
        <taxon>Pseudomonadota</taxon>
        <taxon>Gammaproteobacteria</taxon>
        <taxon>Lysobacterales</taxon>
        <taxon>Lysobacteraceae</taxon>
        <taxon>Luteimonas</taxon>
    </lineage>
</organism>
<dbReference type="InterPro" id="IPR025532">
    <property type="entry name" value="G6P_1-epimerase"/>
</dbReference>
<comment type="catalytic activity">
    <reaction evidence="1">
        <text>alpha-D-glucose 6-phosphate = beta-D-glucose 6-phosphate</text>
        <dbReference type="Rhea" id="RHEA:16249"/>
        <dbReference type="ChEBI" id="CHEBI:58225"/>
        <dbReference type="ChEBI" id="CHEBI:58247"/>
        <dbReference type="EC" id="5.1.3.15"/>
    </reaction>
</comment>
<evidence type="ECO:0000256" key="3">
    <source>
        <dbReference type="ARBA" id="ARBA00023235"/>
    </source>
</evidence>
<dbReference type="EC" id="5.1.3.15" evidence="4"/>
<comment type="caution">
    <text evidence="6">The sequence shown here is derived from an EMBL/GenBank/DDBJ whole genome shotgun (WGS) entry which is preliminary data.</text>
</comment>
<reference evidence="6 7" key="1">
    <citation type="submission" date="2019-08" db="EMBL/GenBank/DDBJ databases">
        <title>Luteimonas viscosus sp. nov., isolated from soil of a sunflower field.</title>
        <authorList>
            <person name="Jianli Z."/>
            <person name="Ying Z."/>
        </authorList>
    </citation>
    <scope>NUCLEOTIDE SEQUENCE [LARGE SCALE GENOMIC DNA]</scope>
    <source>
        <strain evidence="6 7">XBU10</strain>
    </source>
</reference>
<evidence type="ECO:0000313" key="7">
    <source>
        <dbReference type="Proteomes" id="UP000324973"/>
    </source>
</evidence>
<dbReference type="InterPro" id="IPR011013">
    <property type="entry name" value="Gal_mutarotase_sf_dom"/>
</dbReference>
<dbReference type="InterPro" id="IPR008183">
    <property type="entry name" value="Aldose_1/G6P_1-epimerase"/>
</dbReference>
<dbReference type="PANTHER" id="PTHR11122">
    <property type="entry name" value="APOSPORY-ASSOCIATED PROTEIN C-RELATED"/>
    <property type="match status" value="1"/>
</dbReference>
<evidence type="ECO:0000256" key="4">
    <source>
        <dbReference type="PIRNR" id="PIRNR016020"/>
    </source>
</evidence>
<evidence type="ECO:0000313" key="6">
    <source>
        <dbReference type="EMBL" id="TYT25838.1"/>
    </source>
</evidence>
<evidence type="ECO:0000256" key="5">
    <source>
        <dbReference type="PIRSR" id="PIRSR016020-1"/>
    </source>
</evidence>
<dbReference type="RefSeq" id="WP_149102388.1">
    <property type="nucleotide sequence ID" value="NZ_VTFT01000001.1"/>
</dbReference>
<dbReference type="EMBL" id="VTFT01000001">
    <property type="protein sequence ID" value="TYT25838.1"/>
    <property type="molecule type" value="Genomic_DNA"/>
</dbReference>
<feature type="active site" evidence="5">
    <location>
        <position position="251"/>
    </location>
</feature>
<dbReference type="GO" id="GO:0005975">
    <property type="term" value="P:carbohydrate metabolic process"/>
    <property type="evidence" value="ECO:0007669"/>
    <property type="project" value="InterPro"/>
</dbReference>
<keyword evidence="7" id="KW-1185">Reference proteome</keyword>
<dbReference type="AlphaFoldDB" id="A0A5D4XMC9"/>
<dbReference type="CDD" id="cd09020">
    <property type="entry name" value="D-hex-6-P-epi_like"/>
    <property type="match status" value="1"/>
</dbReference>
<protein>
    <recommendedName>
        <fullName evidence="4">Putative glucose-6-phosphate 1-epimerase</fullName>
        <ecNumber evidence="4">5.1.3.15</ecNumber>
    </recommendedName>
</protein>